<evidence type="ECO:0008006" key="3">
    <source>
        <dbReference type="Google" id="ProtNLM"/>
    </source>
</evidence>
<accession>A0AAD7P207</accession>
<organism evidence="1 2">
    <name type="scientific">Mycena maculata</name>
    <dbReference type="NCBI Taxonomy" id="230809"/>
    <lineage>
        <taxon>Eukaryota</taxon>
        <taxon>Fungi</taxon>
        <taxon>Dikarya</taxon>
        <taxon>Basidiomycota</taxon>
        <taxon>Agaricomycotina</taxon>
        <taxon>Agaricomycetes</taxon>
        <taxon>Agaricomycetidae</taxon>
        <taxon>Agaricales</taxon>
        <taxon>Marasmiineae</taxon>
        <taxon>Mycenaceae</taxon>
        <taxon>Mycena</taxon>
    </lineage>
</organism>
<evidence type="ECO:0000313" key="1">
    <source>
        <dbReference type="EMBL" id="KAJ7785131.1"/>
    </source>
</evidence>
<sequence length="97" mass="11076">IMQMCTSHTGLNTYLTCFGTVDSGLCQSCCEPETVNHYLFTCRQFTAQCDVLRHALYADKRQPLNKKTPLNKPKNKMLLLVYVPTVECFPRYMPAPP</sequence>
<name>A0AAD7P207_9AGAR</name>
<feature type="non-terminal residue" evidence="1">
    <location>
        <position position="1"/>
    </location>
</feature>
<reference evidence="1" key="1">
    <citation type="submission" date="2023-03" db="EMBL/GenBank/DDBJ databases">
        <title>Massive genome expansion in bonnet fungi (Mycena s.s.) driven by repeated elements and novel gene families across ecological guilds.</title>
        <authorList>
            <consortium name="Lawrence Berkeley National Laboratory"/>
            <person name="Harder C.B."/>
            <person name="Miyauchi S."/>
            <person name="Viragh M."/>
            <person name="Kuo A."/>
            <person name="Thoen E."/>
            <person name="Andreopoulos B."/>
            <person name="Lu D."/>
            <person name="Skrede I."/>
            <person name="Drula E."/>
            <person name="Henrissat B."/>
            <person name="Morin E."/>
            <person name="Kohler A."/>
            <person name="Barry K."/>
            <person name="LaButti K."/>
            <person name="Morin E."/>
            <person name="Salamov A."/>
            <person name="Lipzen A."/>
            <person name="Mereny Z."/>
            <person name="Hegedus B."/>
            <person name="Baldrian P."/>
            <person name="Stursova M."/>
            <person name="Weitz H."/>
            <person name="Taylor A."/>
            <person name="Grigoriev I.V."/>
            <person name="Nagy L.G."/>
            <person name="Martin F."/>
            <person name="Kauserud H."/>
        </authorList>
    </citation>
    <scope>NUCLEOTIDE SEQUENCE</scope>
    <source>
        <strain evidence="1">CBHHK188m</strain>
    </source>
</reference>
<proteinExistence type="predicted"/>
<gene>
    <name evidence="1" type="ORF">DFH07DRAFT_726154</name>
</gene>
<protein>
    <recommendedName>
        <fullName evidence="3">Reverse transcriptase zinc-binding domain-containing protein</fullName>
    </recommendedName>
</protein>
<dbReference type="Proteomes" id="UP001215280">
    <property type="component" value="Unassembled WGS sequence"/>
</dbReference>
<dbReference type="AlphaFoldDB" id="A0AAD7P207"/>
<keyword evidence="2" id="KW-1185">Reference proteome</keyword>
<dbReference type="EMBL" id="JARJLG010000001">
    <property type="protein sequence ID" value="KAJ7785131.1"/>
    <property type="molecule type" value="Genomic_DNA"/>
</dbReference>
<evidence type="ECO:0000313" key="2">
    <source>
        <dbReference type="Proteomes" id="UP001215280"/>
    </source>
</evidence>
<comment type="caution">
    <text evidence="1">The sequence shown here is derived from an EMBL/GenBank/DDBJ whole genome shotgun (WGS) entry which is preliminary data.</text>
</comment>